<keyword evidence="4" id="KW-1185">Reference proteome</keyword>
<dbReference type="Gene3D" id="2.60.40.10">
    <property type="entry name" value="Immunoglobulins"/>
    <property type="match status" value="1"/>
</dbReference>
<feature type="region of interest" description="Disordered" evidence="1">
    <location>
        <begin position="223"/>
        <end position="244"/>
    </location>
</feature>
<dbReference type="KEGG" id="nox:C5F49_01135"/>
<dbReference type="InterPro" id="IPR049886">
    <property type="entry name" value="CFI_box_CTERM_dom"/>
</dbReference>
<organism evidence="3 4">
    <name type="scientific">Nitrosopumilus oxyclinae</name>
    <dbReference type="NCBI Taxonomy" id="1959104"/>
    <lineage>
        <taxon>Archaea</taxon>
        <taxon>Nitrososphaerota</taxon>
        <taxon>Nitrososphaeria</taxon>
        <taxon>Nitrosopumilales</taxon>
        <taxon>Nitrosopumilaceae</taxon>
        <taxon>Nitrosopumilus</taxon>
    </lineage>
</organism>
<sequence>MRTQIGILAVFSLFFLMLTPAYAIVTSMTLEKSFYTDQENIKFIGTQNGTEVIFVIIRDNNGNFEGMLSDPTPQEGEFSVIPRPVTNFFKSEGIYNATGFVDSQQEKDGFTIKLEYDGDKVFIVPDAILQLNAIPNKTVDVEKTITFTASITDSSIENPVFSLKNAPTGATIDSTTGKFVWTPSKSQGNIQDVHYNFDVIVTHGSQEDKESITITVKQAYVEPVKEPKTEPKETTPEPPTEPKELGIASFVDETKDPQSYVDRYNNEATYKAWFDENFPEYDSIYQAVGLKAPIALASFVDETKDPQSYVDRYNNEATYKAWFDENFPEYDSIYQAVGLKAPKELAPFVDPNLDPQYYVDRYNNEATYKAWFDKTYPDITIYEAVGLDEEEIVEEEFGECGVGTDLVDGMCVIVDNSKGGGCLIATATYGSEMAPQVQLLREIRDNQLMSTDSGISFMTGFNEFYYSFSPHIANMERESPIFKEMVKIGITPLLSTLSVMSYAETDSEVLGYGIGVILMNLGMYVAVPAIIIFKTRKYIRI</sequence>
<evidence type="ECO:0000256" key="2">
    <source>
        <dbReference type="SAM" id="Phobius"/>
    </source>
</evidence>
<keyword evidence="2" id="KW-1133">Transmembrane helix</keyword>
<dbReference type="RefSeq" id="WP_179362947.1">
    <property type="nucleotide sequence ID" value="NZ_CP026994.1"/>
</dbReference>
<gene>
    <name evidence="3" type="ORF">C5F49_01135</name>
</gene>
<name>A0A7D5QYP9_9ARCH</name>
<accession>A0A7D5QYP9</accession>
<evidence type="ECO:0000313" key="3">
    <source>
        <dbReference type="EMBL" id="QLH04076.1"/>
    </source>
</evidence>
<proteinExistence type="predicted"/>
<dbReference type="Proteomes" id="UP000509441">
    <property type="component" value="Chromosome"/>
</dbReference>
<feature type="transmembrane region" description="Helical" evidence="2">
    <location>
        <begin position="509"/>
        <end position="533"/>
    </location>
</feature>
<keyword evidence="2" id="KW-0472">Membrane</keyword>
<evidence type="ECO:0000313" key="4">
    <source>
        <dbReference type="Proteomes" id="UP000509441"/>
    </source>
</evidence>
<dbReference type="GeneID" id="56060508"/>
<dbReference type="NCBIfam" id="NF041770">
    <property type="entry name" value="CFI_box_CTERM"/>
    <property type="match status" value="1"/>
</dbReference>
<dbReference type="OrthoDB" id="12184at2157"/>
<dbReference type="InterPro" id="IPR013783">
    <property type="entry name" value="Ig-like_fold"/>
</dbReference>
<protein>
    <submittedName>
        <fullName evidence="3">Uncharacterized protein</fullName>
    </submittedName>
</protein>
<dbReference type="InterPro" id="IPR015919">
    <property type="entry name" value="Cadherin-like_sf"/>
</dbReference>
<evidence type="ECO:0000256" key="1">
    <source>
        <dbReference type="SAM" id="MobiDB-lite"/>
    </source>
</evidence>
<dbReference type="SUPFAM" id="SSF49313">
    <property type="entry name" value="Cadherin-like"/>
    <property type="match status" value="1"/>
</dbReference>
<reference evidence="3 4" key="1">
    <citation type="submission" date="2018-02" db="EMBL/GenBank/DDBJ databases">
        <title>Complete genome of Nitrosopumilus oxyclinae HCE1.</title>
        <authorList>
            <person name="Qin W."/>
            <person name="Zheng Y."/>
            <person name="Stahl D.A."/>
        </authorList>
    </citation>
    <scope>NUCLEOTIDE SEQUENCE [LARGE SCALE GENOMIC DNA]</scope>
    <source>
        <strain evidence="3 4">HCE1</strain>
    </source>
</reference>
<dbReference type="Pfam" id="PF05345">
    <property type="entry name" value="He_PIG"/>
    <property type="match status" value="1"/>
</dbReference>
<dbReference type="EMBL" id="CP026994">
    <property type="protein sequence ID" value="QLH04076.1"/>
    <property type="molecule type" value="Genomic_DNA"/>
</dbReference>
<dbReference type="GO" id="GO:0005509">
    <property type="term" value="F:calcium ion binding"/>
    <property type="evidence" value="ECO:0007669"/>
    <property type="project" value="InterPro"/>
</dbReference>
<keyword evidence="2" id="KW-0812">Transmembrane</keyword>
<dbReference type="AlphaFoldDB" id="A0A7D5QYP9"/>
<dbReference type="GO" id="GO:0016020">
    <property type="term" value="C:membrane"/>
    <property type="evidence" value="ECO:0007669"/>
    <property type="project" value="InterPro"/>
</dbReference>